<gene>
    <name evidence="1" type="ORF">AWOD_I_0183</name>
</gene>
<evidence type="ECO:0000313" key="2">
    <source>
        <dbReference type="Proteomes" id="UP000032427"/>
    </source>
</evidence>
<evidence type="ECO:0000313" key="1">
    <source>
        <dbReference type="EMBL" id="CED70278.1"/>
    </source>
</evidence>
<protein>
    <submittedName>
        <fullName evidence="1">Putative general secretion pathway protein</fullName>
    </submittedName>
</protein>
<dbReference type="HOGENOM" id="CLU_731476_0_0_6"/>
<accession>A0A090IM25</accession>
<organism evidence="1 2">
    <name type="scientific">Aliivibrio wodanis</name>
    <dbReference type="NCBI Taxonomy" id="80852"/>
    <lineage>
        <taxon>Bacteria</taxon>
        <taxon>Pseudomonadati</taxon>
        <taxon>Pseudomonadota</taxon>
        <taxon>Gammaproteobacteria</taxon>
        <taxon>Vibrionales</taxon>
        <taxon>Vibrionaceae</taxon>
        <taxon>Aliivibrio</taxon>
    </lineage>
</organism>
<keyword evidence="2" id="KW-1185">Reference proteome</keyword>
<dbReference type="EMBL" id="LN554846">
    <property type="protein sequence ID" value="CED70278.1"/>
    <property type="molecule type" value="Genomic_DNA"/>
</dbReference>
<dbReference type="OrthoDB" id="6398232at2"/>
<dbReference type="Proteomes" id="UP000032427">
    <property type="component" value="Chromosome 1"/>
</dbReference>
<dbReference type="STRING" id="80852.AWOD_I_0183"/>
<name>A0A090IM25_9GAMM</name>
<dbReference type="GeneID" id="28539713"/>
<dbReference type="KEGG" id="awd:AWOD_I_0183"/>
<sequence>MRIKSSLSVQWPFNTYLYTNGLYQLQDTGWEASESESFTLKNWKSTVCIVAREHYIEEQRDYPISNIYHLLKIIQAEKQNIAPFDGETFWAITKFTPGQFQVTYWSVQSHIIESLRSQFKFIVPESFLLVQALSEDGVFTIGKDRGLFLYKQENSFVCMIKDALIDSADRFCALLNKPELASNIQSISDEQYQSILAQRVKKLPPYYFIGLHLSNVKEKASYDIEKWKKPALFGLCGLFAYGIAVTSYLNNHQANLDSLLGEKRKEMSVLLKTESQLRSLQATQDAYQFISHEFPSLSNLFAMLVPLKEKGLVIQNIRLTGSEVKLRVVSPSGTDVFSTLAESKLVSNLDFDGAIQKHRGTDLDVYTLQFNYVRGSDNE</sequence>
<proteinExistence type="predicted"/>
<reference evidence="2" key="1">
    <citation type="submission" date="2014-09" db="EMBL/GenBank/DDBJ databases">
        <authorList>
            <person name="Hjerde E."/>
        </authorList>
    </citation>
    <scope>NUCLEOTIDE SEQUENCE [LARGE SCALE GENOMIC DNA]</scope>
    <source>
        <strain evidence="2">06/09/139</strain>
    </source>
</reference>
<dbReference type="AlphaFoldDB" id="A0A090IM25"/>
<dbReference type="PATRIC" id="fig|80852.17.peg.188"/>